<dbReference type="Gene3D" id="3.40.640.10">
    <property type="entry name" value="Type I PLP-dependent aspartate aminotransferase-like (Major domain)"/>
    <property type="match status" value="1"/>
</dbReference>
<accession>A0A0F9L9S6</accession>
<name>A0A0F9L9S6_9ZZZZ</name>
<evidence type="ECO:0000313" key="2">
    <source>
        <dbReference type="EMBL" id="KKM60740.1"/>
    </source>
</evidence>
<dbReference type="GO" id="GO:0047536">
    <property type="term" value="F:2-aminoadipate transaminase activity"/>
    <property type="evidence" value="ECO:0007669"/>
    <property type="project" value="TreeGrafter"/>
</dbReference>
<feature type="non-terminal residue" evidence="2">
    <location>
        <position position="213"/>
    </location>
</feature>
<dbReference type="Pfam" id="PF00155">
    <property type="entry name" value="Aminotran_1_2"/>
    <property type="match status" value="1"/>
</dbReference>
<dbReference type="EMBL" id="LAZR01011621">
    <property type="protein sequence ID" value="KKM60740.1"/>
    <property type="molecule type" value="Genomic_DNA"/>
</dbReference>
<dbReference type="AlphaFoldDB" id="A0A0F9L9S6"/>
<sequence>MTGRSLYGHFINEWNEKIYRNEDGSEVEGTLGADEFWDEFQIKSWPKFRDACVSHIPGKWAEDVREFLTRVRDELGDKVQFAQISVPEGWIDFAIGQPHVDILPLEQITQAAEHRFKQGDRNILQYGMQQGSANFRTTLSQFLSKKYSLAVDPDHLLITAGISQALDQICSLHTKPGDTVIVEEPSYFLALRIFTDHKLKIVGTPIDENGLIM</sequence>
<comment type="caution">
    <text evidence="2">The sequence shown here is derived from an EMBL/GenBank/DDBJ whole genome shotgun (WGS) entry which is preliminary data.</text>
</comment>
<proteinExistence type="predicted"/>
<protein>
    <recommendedName>
        <fullName evidence="1">Aminotransferase class I/classII large domain-containing protein</fullName>
    </recommendedName>
</protein>
<dbReference type="InterPro" id="IPR015422">
    <property type="entry name" value="PyrdxlP-dep_Trfase_small"/>
</dbReference>
<dbReference type="Gene3D" id="3.90.1150.10">
    <property type="entry name" value="Aspartate Aminotransferase, domain 1"/>
    <property type="match status" value="1"/>
</dbReference>
<organism evidence="2">
    <name type="scientific">marine sediment metagenome</name>
    <dbReference type="NCBI Taxonomy" id="412755"/>
    <lineage>
        <taxon>unclassified sequences</taxon>
        <taxon>metagenomes</taxon>
        <taxon>ecological metagenomes</taxon>
    </lineage>
</organism>
<dbReference type="InterPro" id="IPR004839">
    <property type="entry name" value="Aminotransferase_I/II_large"/>
</dbReference>
<dbReference type="GO" id="GO:0030170">
    <property type="term" value="F:pyridoxal phosphate binding"/>
    <property type="evidence" value="ECO:0007669"/>
    <property type="project" value="InterPro"/>
</dbReference>
<gene>
    <name evidence="2" type="ORF">LCGC14_1538870</name>
</gene>
<dbReference type="InterPro" id="IPR015421">
    <property type="entry name" value="PyrdxlP-dep_Trfase_major"/>
</dbReference>
<dbReference type="PANTHER" id="PTHR42858:SF1">
    <property type="entry name" value="LD15494P"/>
    <property type="match status" value="1"/>
</dbReference>
<dbReference type="InterPro" id="IPR015424">
    <property type="entry name" value="PyrdxlP-dep_Trfase"/>
</dbReference>
<reference evidence="2" key="1">
    <citation type="journal article" date="2015" name="Nature">
        <title>Complex archaea that bridge the gap between prokaryotes and eukaryotes.</title>
        <authorList>
            <person name="Spang A."/>
            <person name="Saw J.H."/>
            <person name="Jorgensen S.L."/>
            <person name="Zaremba-Niedzwiedzka K."/>
            <person name="Martijn J."/>
            <person name="Lind A.E."/>
            <person name="van Eijk R."/>
            <person name="Schleper C."/>
            <person name="Guy L."/>
            <person name="Ettema T.J."/>
        </authorList>
    </citation>
    <scope>NUCLEOTIDE SEQUENCE</scope>
</reference>
<evidence type="ECO:0000259" key="1">
    <source>
        <dbReference type="Pfam" id="PF00155"/>
    </source>
</evidence>
<dbReference type="SUPFAM" id="SSF53383">
    <property type="entry name" value="PLP-dependent transferases"/>
    <property type="match status" value="1"/>
</dbReference>
<dbReference type="PANTHER" id="PTHR42858">
    <property type="entry name" value="AMINOTRANSFERASE"/>
    <property type="match status" value="1"/>
</dbReference>
<feature type="domain" description="Aminotransferase class I/classII large" evidence="1">
    <location>
        <begin position="89"/>
        <end position="207"/>
    </location>
</feature>